<reference evidence="2" key="1">
    <citation type="submission" date="2020-11" db="EMBL/GenBank/DDBJ databases">
        <authorList>
            <consortium name="DOE Joint Genome Institute"/>
            <person name="Ahrendt S."/>
            <person name="Riley R."/>
            <person name="Andreopoulos W."/>
            <person name="Labutti K."/>
            <person name="Pangilinan J."/>
            <person name="Ruiz-Duenas F.J."/>
            <person name="Barrasa J.M."/>
            <person name="Sanchez-Garcia M."/>
            <person name="Camarero S."/>
            <person name="Miyauchi S."/>
            <person name="Serrano A."/>
            <person name="Linde D."/>
            <person name="Babiker R."/>
            <person name="Drula E."/>
            <person name="Ayuso-Fernandez I."/>
            <person name="Pacheco R."/>
            <person name="Padilla G."/>
            <person name="Ferreira P."/>
            <person name="Barriuso J."/>
            <person name="Kellner H."/>
            <person name="Castanera R."/>
            <person name="Alfaro M."/>
            <person name="Ramirez L."/>
            <person name="Pisabarro A.G."/>
            <person name="Kuo A."/>
            <person name="Tritt A."/>
            <person name="Lipzen A."/>
            <person name="He G."/>
            <person name="Yan M."/>
            <person name="Ng V."/>
            <person name="Cullen D."/>
            <person name="Martin F."/>
            <person name="Rosso M.-N."/>
            <person name="Henrissat B."/>
            <person name="Hibbett D."/>
            <person name="Martinez A.T."/>
            <person name="Grigoriev I.V."/>
        </authorList>
    </citation>
    <scope>NUCLEOTIDE SEQUENCE</scope>
    <source>
        <strain evidence="2">CBS 247.69</strain>
    </source>
</reference>
<evidence type="ECO:0000256" key="1">
    <source>
        <dbReference type="SAM" id="MobiDB-lite"/>
    </source>
</evidence>
<proteinExistence type="predicted"/>
<keyword evidence="3" id="KW-1185">Reference proteome</keyword>
<feature type="region of interest" description="Disordered" evidence="1">
    <location>
        <begin position="1"/>
        <end position="87"/>
    </location>
</feature>
<dbReference type="AlphaFoldDB" id="A0A9P5YG95"/>
<sequence>MRRKPRQKRNISGLRNQPKVAPLPLHSSPTSESIPEGRENGARDSDKNSNWFPHTKFDSLKPVRDEDESSDEGGAGDVGTKQKWSERNKLGQEGFHVTMMNTAIENGDDPRDEDWIPENSRRKRVKVTSQCGCFCLQHASR</sequence>
<name>A0A9P5YG95_9AGAR</name>
<dbReference type="EMBL" id="MU150230">
    <property type="protein sequence ID" value="KAF9469382.1"/>
    <property type="molecule type" value="Genomic_DNA"/>
</dbReference>
<feature type="compositionally biased region" description="Basic and acidic residues" evidence="1">
    <location>
        <begin position="55"/>
        <end position="64"/>
    </location>
</feature>
<gene>
    <name evidence="2" type="ORF">BDZ94DRAFT_377280</name>
</gene>
<organism evidence="2 3">
    <name type="scientific">Collybia nuda</name>
    <dbReference type="NCBI Taxonomy" id="64659"/>
    <lineage>
        <taxon>Eukaryota</taxon>
        <taxon>Fungi</taxon>
        <taxon>Dikarya</taxon>
        <taxon>Basidiomycota</taxon>
        <taxon>Agaricomycotina</taxon>
        <taxon>Agaricomycetes</taxon>
        <taxon>Agaricomycetidae</taxon>
        <taxon>Agaricales</taxon>
        <taxon>Tricholomatineae</taxon>
        <taxon>Clitocybaceae</taxon>
        <taxon>Collybia</taxon>
    </lineage>
</organism>
<comment type="caution">
    <text evidence="2">The sequence shown here is derived from an EMBL/GenBank/DDBJ whole genome shotgun (WGS) entry which is preliminary data.</text>
</comment>
<protein>
    <submittedName>
        <fullName evidence="2">Uncharacterized protein</fullName>
    </submittedName>
</protein>
<dbReference type="Proteomes" id="UP000807353">
    <property type="component" value="Unassembled WGS sequence"/>
</dbReference>
<evidence type="ECO:0000313" key="3">
    <source>
        <dbReference type="Proteomes" id="UP000807353"/>
    </source>
</evidence>
<feature type="compositionally biased region" description="Basic and acidic residues" evidence="1">
    <location>
        <begin position="35"/>
        <end position="47"/>
    </location>
</feature>
<dbReference type="OrthoDB" id="3057826at2759"/>
<evidence type="ECO:0000313" key="2">
    <source>
        <dbReference type="EMBL" id="KAF9469382.1"/>
    </source>
</evidence>
<feature type="compositionally biased region" description="Acidic residues" evidence="1">
    <location>
        <begin position="106"/>
        <end position="116"/>
    </location>
</feature>
<accession>A0A9P5YG95</accession>
<feature type="region of interest" description="Disordered" evidence="1">
    <location>
        <begin position="102"/>
        <end position="122"/>
    </location>
</feature>